<dbReference type="InterPro" id="IPR037401">
    <property type="entry name" value="SnoaL-like"/>
</dbReference>
<dbReference type="RefSeq" id="WP_203536450.1">
    <property type="nucleotide sequence ID" value="NZ_JAESND010000001.1"/>
</dbReference>
<accession>A0ABS2BH48</accession>
<feature type="domain" description="SnoaL-like" evidence="1">
    <location>
        <begin position="13"/>
        <end position="131"/>
    </location>
</feature>
<organism evidence="2 3">
    <name type="scientific">Jeongeupia naejangsanensis</name>
    <dbReference type="NCBI Taxonomy" id="613195"/>
    <lineage>
        <taxon>Bacteria</taxon>
        <taxon>Pseudomonadati</taxon>
        <taxon>Pseudomonadota</taxon>
        <taxon>Betaproteobacteria</taxon>
        <taxon>Neisseriales</taxon>
        <taxon>Chitinibacteraceae</taxon>
        <taxon>Jeongeupia</taxon>
    </lineage>
</organism>
<dbReference type="EMBL" id="JAESND010000001">
    <property type="protein sequence ID" value="MBM3114785.1"/>
    <property type="molecule type" value="Genomic_DNA"/>
</dbReference>
<evidence type="ECO:0000259" key="1">
    <source>
        <dbReference type="Pfam" id="PF13474"/>
    </source>
</evidence>
<dbReference type="SUPFAM" id="SSF54427">
    <property type="entry name" value="NTF2-like"/>
    <property type="match status" value="1"/>
</dbReference>
<dbReference type="Gene3D" id="3.10.450.50">
    <property type="match status" value="1"/>
</dbReference>
<name>A0ABS2BH48_9NEIS</name>
<dbReference type="Proteomes" id="UP000809431">
    <property type="component" value="Unassembled WGS sequence"/>
</dbReference>
<dbReference type="Pfam" id="PF13474">
    <property type="entry name" value="SnoaL_3"/>
    <property type="match status" value="1"/>
</dbReference>
<gene>
    <name evidence="2" type="ORF">JMJ54_02985</name>
</gene>
<keyword evidence="3" id="KW-1185">Reference proteome</keyword>
<protein>
    <submittedName>
        <fullName evidence="2">Nuclear transport factor 2 family protein</fullName>
    </submittedName>
</protein>
<sequence length="145" mass="16186">MPYETDPFVRQLAAYKAAVLAKDVGAFSALYDDEVLIFDMWGAWSLQGIDAWRNLVRDWFASLGDERVIVDIAQPHSAQADTLIVGHAILTFTAIAADGQVLRSQSNRITMALKRIGNDWKVIHEHTSAPLDFQSQQAILRYAPT</sequence>
<comment type="caution">
    <text evidence="2">The sequence shown here is derived from an EMBL/GenBank/DDBJ whole genome shotgun (WGS) entry which is preliminary data.</text>
</comment>
<evidence type="ECO:0000313" key="2">
    <source>
        <dbReference type="EMBL" id="MBM3114785.1"/>
    </source>
</evidence>
<reference evidence="2 3" key="1">
    <citation type="submission" date="2021-01" db="EMBL/GenBank/DDBJ databases">
        <title>Draft Genome Sequence and Polyhydroxyalkanoate Biosynthetic Potential of Jeongeupia naejangsanensis Type Strain DSM 24253.</title>
        <authorList>
            <person name="Turrini P."/>
            <person name="Artuso I."/>
            <person name="Lugli G.A."/>
            <person name="Frangipani E."/>
            <person name="Ventura M."/>
            <person name="Visca P."/>
        </authorList>
    </citation>
    <scope>NUCLEOTIDE SEQUENCE [LARGE SCALE GENOMIC DNA]</scope>
    <source>
        <strain evidence="2 3">DSM 24253</strain>
    </source>
</reference>
<proteinExistence type="predicted"/>
<evidence type="ECO:0000313" key="3">
    <source>
        <dbReference type="Proteomes" id="UP000809431"/>
    </source>
</evidence>
<dbReference type="InterPro" id="IPR032710">
    <property type="entry name" value="NTF2-like_dom_sf"/>
</dbReference>